<protein>
    <submittedName>
        <fullName evidence="1">DUF1292 domain-containing protein</fullName>
    </submittedName>
</protein>
<gene>
    <name evidence="1" type="ORF">FYJ78_04120</name>
</gene>
<keyword evidence="2" id="KW-1185">Reference proteome</keyword>
<evidence type="ECO:0000313" key="1">
    <source>
        <dbReference type="EMBL" id="MSV24383.1"/>
    </source>
</evidence>
<dbReference type="EMBL" id="VUNL01000003">
    <property type="protein sequence ID" value="MSV24383.1"/>
    <property type="molecule type" value="Genomic_DNA"/>
</dbReference>
<dbReference type="InterPro" id="IPR009711">
    <property type="entry name" value="UPF0473"/>
</dbReference>
<name>A0A6I2UQC3_9FIRM</name>
<proteinExistence type="predicted"/>
<dbReference type="Proteomes" id="UP000430222">
    <property type="component" value="Unassembled WGS sequence"/>
</dbReference>
<comment type="caution">
    <text evidence="1">The sequence shown here is derived from an EMBL/GenBank/DDBJ whole genome shotgun (WGS) entry which is preliminary data.</text>
</comment>
<reference evidence="1 2" key="1">
    <citation type="submission" date="2019-08" db="EMBL/GenBank/DDBJ databases">
        <title>In-depth cultivation of the pig gut microbiome towards novel bacterial diversity and tailored functional studies.</title>
        <authorList>
            <person name="Wylensek D."/>
            <person name="Hitch T.C.A."/>
            <person name="Clavel T."/>
        </authorList>
    </citation>
    <scope>NUCLEOTIDE SEQUENCE [LARGE SCALE GENOMIC DNA]</scope>
    <source>
        <strain evidence="2">WCA-380-WT-3B3</strain>
    </source>
</reference>
<dbReference type="AlphaFoldDB" id="A0A6I2UQC3"/>
<sequence length="113" mass="12751">MRKEVLDLSNKETMDDGVVVVMTDDQGNEYYYEEEMIIPVGDQKYALLIGLHDEDDPHDHSCGCGCEDGDEDVLIAKIVQNDAGEEEYIEPTDEEFEAVQKAYDALVDEAEQD</sequence>
<organism evidence="1 2">
    <name type="scientific">Selenomonas montiformis</name>
    <dbReference type="NCBI Taxonomy" id="2652285"/>
    <lineage>
        <taxon>Bacteria</taxon>
        <taxon>Bacillati</taxon>
        <taxon>Bacillota</taxon>
        <taxon>Negativicutes</taxon>
        <taxon>Selenomonadales</taxon>
        <taxon>Selenomonadaceae</taxon>
        <taxon>Selenomonas</taxon>
    </lineage>
</organism>
<accession>A0A6I2UQC3</accession>
<evidence type="ECO:0000313" key="2">
    <source>
        <dbReference type="Proteomes" id="UP000430222"/>
    </source>
</evidence>
<dbReference type="Pfam" id="PF06949">
    <property type="entry name" value="DUF1292"/>
    <property type="match status" value="1"/>
</dbReference>
<dbReference type="RefSeq" id="WP_154620150.1">
    <property type="nucleotide sequence ID" value="NZ_JBQHVT010000001.1"/>
</dbReference>